<dbReference type="AlphaFoldDB" id="A0A6C0F0B0"/>
<dbReference type="InterPro" id="IPR006439">
    <property type="entry name" value="HAD-SF_hydro_IA"/>
</dbReference>
<dbReference type="Gene3D" id="1.10.150.520">
    <property type="match status" value="1"/>
</dbReference>
<dbReference type="InterPro" id="IPR036409">
    <property type="entry name" value="Aldolase_II/adducin_N_sf"/>
</dbReference>
<keyword evidence="4" id="KW-0460">Magnesium</keyword>
<keyword evidence="2" id="KW-0479">Metal-binding</keyword>
<dbReference type="InterPro" id="IPR023214">
    <property type="entry name" value="HAD_sf"/>
</dbReference>
<dbReference type="Gene3D" id="3.40.225.10">
    <property type="entry name" value="Class II aldolase/adducin N-terminal domain"/>
    <property type="match status" value="1"/>
</dbReference>
<evidence type="ECO:0000256" key="2">
    <source>
        <dbReference type="ARBA" id="ARBA00022723"/>
    </source>
</evidence>
<evidence type="ECO:0000256" key="4">
    <source>
        <dbReference type="ARBA" id="ARBA00022842"/>
    </source>
</evidence>
<dbReference type="SUPFAM" id="SSF53639">
    <property type="entry name" value="AraD/HMP-PK domain-like"/>
    <property type="match status" value="1"/>
</dbReference>
<dbReference type="SFLD" id="SFLDG01129">
    <property type="entry name" value="C1.5:_HAD__Beta-PGM__Phosphata"/>
    <property type="match status" value="1"/>
</dbReference>
<dbReference type="GO" id="GO:0046872">
    <property type="term" value="F:metal ion binding"/>
    <property type="evidence" value="ECO:0007669"/>
    <property type="project" value="UniProtKB-KW"/>
</dbReference>
<dbReference type="NCBIfam" id="TIGR01549">
    <property type="entry name" value="HAD-SF-IA-v1"/>
    <property type="match status" value="1"/>
</dbReference>
<feature type="domain" description="Class II aldolase/adducin N-terminal" evidence="5">
    <location>
        <begin position="237"/>
        <end position="415"/>
    </location>
</feature>
<dbReference type="InterPro" id="IPR051400">
    <property type="entry name" value="HAD-like_hydrolase"/>
</dbReference>
<dbReference type="Pfam" id="PF00596">
    <property type="entry name" value="Aldolase_II"/>
    <property type="match status" value="1"/>
</dbReference>
<dbReference type="PANTHER" id="PTHR46470">
    <property type="entry name" value="N-ACYLNEURAMINATE-9-PHOSPHATASE"/>
    <property type="match status" value="1"/>
</dbReference>
<sequence length="565" mass="65285">MFYNGLIFDLDGTLYNYDKCHETALRDVLEFLVSLSNNLSYNLIHDIYSSISAKLKNELGLTASAHNKSIYFKHLLENLNVSYTLLPELNSLYWHSFYQTMKCYEGVKEFMRWNKTLGKKIGILTDYETEYQIIKLKQLGLVEYIDVIVTSEEVGIEKPSEQMFQTILRKMNLHASEVIMLGDNYEKDIRGATQLNIFSYWFNPVGHYEKGIGEEFNDFTALHLKFKEIYAELATFERLSKYCGERFDLVQAGGGNSSVKIDDWLFIKASGYSLSAIDLNNGYVMLDNKKIKKDIAAETIAANIVNYNVLGTKRASIETYMHSILKKYTIHLHPIQLNRLLIAKNAREICQNLYPAGLIIDYLTPGIKVCQEIKRNYTNENVIFLINHGLIITSDEIKEIYTLLEDVLLRFEKMYPAMNFDKYKNTNRISRVVNTVFGINNVSYLCEDSVINNYVSKNSALLEENITFPDALIYCGIRILSVDDFLQFEAEIGLYKSKYEEPPKIIVLGKHLYITSHTLNKCKETEEVLKANLIILDNGLEKTYLSMAEICFLNHWDAEKYRKLL</sequence>
<dbReference type="InterPro" id="IPR001303">
    <property type="entry name" value="Aldolase_II/adducin_N"/>
</dbReference>
<evidence type="ECO:0000259" key="5">
    <source>
        <dbReference type="SMART" id="SM01007"/>
    </source>
</evidence>
<dbReference type="SFLD" id="SFLDS00003">
    <property type="entry name" value="Haloacid_Dehalogenase"/>
    <property type="match status" value="1"/>
</dbReference>
<evidence type="ECO:0000256" key="1">
    <source>
        <dbReference type="ARBA" id="ARBA00001946"/>
    </source>
</evidence>
<dbReference type="InterPro" id="IPR036412">
    <property type="entry name" value="HAD-like_sf"/>
</dbReference>
<evidence type="ECO:0000256" key="3">
    <source>
        <dbReference type="ARBA" id="ARBA00022801"/>
    </source>
</evidence>
<dbReference type="Pfam" id="PF13419">
    <property type="entry name" value="HAD_2"/>
    <property type="match status" value="1"/>
</dbReference>
<keyword evidence="3" id="KW-0378">Hydrolase</keyword>
<name>A0A6C0F0B0_9ZZZZ</name>
<dbReference type="GO" id="GO:0044281">
    <property type="term" value="P:small molecule metabolic process"/>
    <property type="evidence" value="ECO:0007669"/>
    <property type="project" value="UniProtKB-ARBA"/>
</dbReference>
<protein>
    <recommendedName>
        <fullName evidence="5">Class II aldolase/adducin N-terminal domain-containing protein</fullName>
    </recommendedName>
</protein>
<dbReference type="Gene3D" id="3.40.50.1000">
    <property type="entry name" value="HAD superfamily/HAD-like"/>
    <property type="match status" value="1"/>
</dbReference>
<comment type="cofactor">
    <cofactor evidence="1">
        <name>Mg(2+)</name>
        <dbReference type="ChEBI" id="CHEBI:18420"/>
    </cofactor>
</comment>
<accession>A0A6C0F0B0</accession>
<dbReference type="InterPro" id="IPR041492">
    <property type="entry name" value="HAD_2"/>
</dbReference>
<reference evidence="6" key="1">
    <citation type="journal article" date="2020" name="Nature">
        <title>Giant virus diversity and host interactions through global metagenomics.</title>
        <authorList>
            <person name="Schulz F."/>
            <person name="Roux S."/>
            <person name="Paez-Espino D."/>
            <person name="Jungbluth S."/>
            <person name="Walsh D.A."/>
            <person name="Denef V.J."/>
            <person name="McMahon K.D."/>
            <person name="Konstantinidis K.T."/>
            <person name="Eloe-Fadrosh E.A."/>
            <person name="Kyrpides N.C."/>
            <person name="Woyke T."/>
        </authorList>
    </citation>
    <scope>NUCLEOTIDE SEQUENCE</scope>
    <source>
        <strain evidence="6">GVMAG-M-3300009161-30</strain>
    </source>
</reference>
<dbReference type="GO" id="GO:0016791">
    <property type="term" value="F:phosphatase activity"/>
    <property type="evidence" value="ECO:0007669"/>
    <property type="project" value="TreeGrafter"/>
</dbReference>
<organism evidence="6">
    <name type="scientific">viral metagenome</name>
    <dbReference type="NCBI Taxonomy" id="1070528"/>
    <lineage>
        <taxon>unclassified sequences</taxon>
        <taxon>metagenomes</taxon>
        <taxon>organismal metagenomes</taxon>
    </lineage>
</organism>
<proteinExistence type="predicted"/>
<evidence type="ECO:0000313" key="6">
    <source>
        <dbReference type="EMBL" id="QHT32865.1"/>
    </source>
</evidence>
<dbReference type="EMBL" id="MN738951">
    <property type="protein sequence ID" value="QHT32865.1"/>
    <property type="molecule type" value="Genomic_DNA"/>
</dbReference>
<dbReference type="PANTHER" id="PTHR46470:SF2">
    <property type="entry name" value="GLYCERALDEHYDE 3-PHOSPHATE PHOSPHATASE"/>
    <property type="match status" value="1"/>
</dbReference>
<dbReference type="SMART" id="SM01007">
    <property type="entry name" value="Aldolase_II"/>
    <property type="match status" value="1"/>
</dbReference>
<dbReference type="SUPFAM" id="SSF56784">
    <property type="entry name" value="HAD-like"/>
    <property type="match status" value="1"/>
</dbReference>